<feature type="compositionally biased region" description="Polar residues" evidence="1">
    <location>
        <begin position="325"/>
        <end position="340"/>
    </location>
</feature>
<feature type="compositionally biased region" description="Basic residues" evidence="1">
    <location>
        <begin position="341"/>
        <end position="351"/>
    </location>
</feature>
<proteinExistence type="predicted"/>
<dbReference type="STRING" id="759272.G0S9F6"/>
<feature type="transmembrane region" description="Helical" evidence="2">
    <location>
        <begin position="243"/>
        <end position="261"/>
    </location>
</feature>
<feature type="compositionally biased region" description="Low complexity" evidence="1">
    <location>
        <begin position="457"/>
        <end position="467"/>
    </location>
</feature>
<dbReference type="CDD" id="cd14939">
    <property type="entry name" value="7tmD_STE2"/>
    <property type="match status" value="1"/>
</dbReference>
<evidence type="ECO:0000256" key="1">
    <source>
        <dbReference type="SAM" id="MobiDB-lite"/>
    </source>
</evidence>
<dbReference type="PANTHER" id="PTHR28009:SF1">
    <property type="entry name" value="PHEROMONE ALPHA FACTOR RECEPTOR"/>
    <property type="match status" value="1"/>
</dbReference>
<name>G0S9F6_CHATD</name>
<keyword evidence="4" id="KW-1185">Reference proteome</keyword>
<dbReference type="RefSeq" id="XP_006694952.1">
    <property type="nucleotide sequence ID" value="XM_006694889.1"/>
</dbReference>
<dbReference type="PANTHER" id="PTHR28009">
    <property type="entry name" value="PHEROMONE ALPHA FACTOR RECEPTOR"/>
    <property type="match status" value="1"/>
</dbReference>
<dbReference type="Proteomes" id="UP000008066">
    <property type="component" value="Unassembled WGS sequence"/>
</dbReference>
<feature type="region of interest" description="Disordered" evidence="1">
    <location>
        <begin position="821"/>
        <end position="942"/>
    </location>
</feature>
<reference evidence="3 4" key="1">
    <citation type="journal article" date="2011" name="Cell">
        <title>Insight into structure and assembly of the nuclear pore complex by utilizing the genome of a eukaryotic thermophile.</title>
        <authorList>
            <person name="Amlacher S."/>
            <person name="Sarges P."/>
            <person name="Flemming D."/>
            <person name="van Noort V."/>
            <person name="Kunze R."/>
            <person name="Devos D.P."/>
            <person name="Arumugam M."/>
            <person name="Bork P."/>
            <person name="Hurt E."/>
        </authorList>
    </citation>
    <scope>NUCLEOTIDE SEQUENCE [LARGE SCALE GENOMIC DNA]</scope>
    <source>
        <strain evidence="4">DSM 1495 / CBS 144.50 / IMI 039719</strain>
    </source>
</reference>
<sequence>MSSGSLNTFNGRNQPVTIIGPDGSTEVVVPLSSFNYFHTAATSLSILYGTQLGACLIMLAVVLGMTPHKRLRRLSTVISILSLLLNSVRTLLFSLYFTSSWSDFYVIFTGDRSTVKQVDRNMSITATCLSIPMTVLIEAALIVQASLMIQLWQTFWKVAAMMLSVALVLTTIGFNLVQTVFQVRAALVVMDLVPYTWIRKTYVGLFTSSICWFCFLFNVRLIMHMWTNRSILPSMKGLKAMDVLVITNGVLMFIPVVFSGLEWGEWAKFEAASLTQTSVILVLPLGILIAQRLANPHWFGTEAASHPSTGLSGLGGSAGPSLGTNPSSTVHTPPAQTSTSSRRHLINRHGRKELTPTAGSDVLMYHQGFGTARGVITQIEKGPMAGYGHGHGNWNVEEEDRILPATDLGGVRVDYKIEIFSREASGPSPVAAATAAMPQRKREDTTPPITTTDFSILNPNLAPAPLRLPRKNRSSASGRGNNGSAISIGRVSSVSPALAALVSKFESLDAVASTEGRGLRAEATLNVAARSLLRSSLDGHRSSSDEGHSAGVKDGTSTLLDSGRDSPGLETHRSDKFGDDARESSCDAYTTFSLTHSTLHVSQHSLHHPSALTTPAHKLGLDDATCDPSLIPSKPPCSAQCKSQESSDDSQGELFLEHIRLRLVHRTKSLSVADLRRVFDQPQAGLDVKKIKPLVPRTPATAPVPAPASPLLARHWKRTNNSTDENGNGMNPLLKARPSLPMLAETTVASSTRRVMRTISSRWNVLQPQGEKRGVEGTKDEGTPVSVKDKIFLFEDQKNKNIHEVYRPTGIDEALDLDMNWNRRDGSSKTTVRVEDKSLSMEEPTRCTETLKRKSFTSKKVSRLFSGSRSSESQPQDEPKLKLPLWRRHPSPNSASFSTRQQAPKRSFSLRGTFKKEPKPEEDAATETPEKEGHLRHDTGQG</sequence>
<evidence type="ECO:0000313" key="4">
    <source>
        <dbReference type="Proteomes" id="UP000008066"/>
    </source>
</evidence>
<dbReference type="InterPro" id="IPR000366">
    <property type="entry name" value="GPCR_STE2"/>
</dbReference>
<feature type="region of interest" description="Disordered" evidence="1">
    <location>
        <begin position="309"/>
        <end position="353"/>
    </location>
</feature>
<feature type="compositionally biased region" description="Low complexity" evidence="1">
    <location>
        <begin position="863"/>
        <end position="873"/>
    </location>
</feature>
<dbReference type="GO" id="GO:0038038">
    <property type="term" value="C:G protein-coupled receptor homodimeric complex"/>
    <property type="evidence" value="ECO:0007669"/>
    <property type="project" value="TreeGrafter"/>
</dbReference>
<feature type="compositionally biased region" description="Basic and acidic residues" evidence="1">
    <location>
        <begin position="821"/>
        <end position="852"/>
    </location>
</feature>
<feature type="compositionally biased region" description="Basic and acidic residues" evidence="1">
    <location>
        <begin position="537"/>
        <end position="548"/>
    </location>
</feature>
<protein>
    <submittedName>
        <fullName evidence="3">Putative pheromone protein</fullName>
    </submittedName>
</protein>
<dbReference type="Pfam" id="PF02116">
    <property type="entry name" value="STE2"/>
    <property type="match status" value="1"/>
</dbReference>
<dbReference type="EMBL" id="GL988043">
    <property type="protein sequence ID" value="EGS20067.1"/>
    <property type="molecule type" value="Genomic_DNA"/>
</dbReference>
<dbReference type="OrthoDB" id="5402633at2759"/>
<feature type="compositionally biased region" description="Basic and acidic residues" evidence="1">
    <location>
        <begin position="914"/>
        <end position="942"/>
    </location>
</feature>
<feature type="transmembrane region" description="Helical" evidence="2">
    <location>
        <begin position="122"/>
        <end position="143"/>
    </location>
</feature>
<keyword evidence="2" id="KW-0812">Transmembrane</keyword>
<feature type="region of interest" description="Disordered" evidence="1">
    <location>
        <begin position="537"/>
        <end position="580"/>
    </location>
</feature>
<dbReference type="InterPro" id="IPR027458">
    <property type="entry name" value="STE2_TM1-TM2_sf"/>
</dbReference>
<feature type="region of interest" description="Disordered" evidence="1">
    <location>
        <begin position="427"/>
        <end position="487"/>
    </location>
</feature>
<feature type="compositionally biased region" description="Basic and acidic residues" evidence="1">
    <location>
        <begin position="570"/>
        <end position="580"/>
    </location>
</feature>
<feature type="transmembrane region" description="Helical" evidence="2">
    <location>
        <begin position="201"/>
        <end position="222"/>
    </location>
</feature>
<dbReference type="AlphaFoldDB" id="G0S9F6"/>
<feature type="compositionally biased region" description="Polar residues" evidence="1">
    <location>
        <begin position="891"/>
        <end position="904"/>
    </location>
</feature>
<evidence type="ECO:0000313" key="3">
    <source>
        <dbReference type="EMBL" id="EGS20067.1"/>
    </source>
</evidence>
<gene>
    <name evidence="3" type="ORF">CTHT_0045710</name>
</gene>
<dbReference type="GeneID" id="18258609"/>
<dbReference type="GO" id="GO:0000750">
    <property type="term" value="P:pheromone-dependent signal transduction involved in conjugation with cellular fusion"/>
    <property type="evidence" value="ECO:0007669"/>
    <property type="project" value="TreeGrafter"/>
</dbReference>
<feature type="compositionally biased region" description="Basic residues" evidence="1">
    <location>
        <begin position="853"/>
        <end position="862"/>
    </location>
</feature>
<keyword evidence="2" id="KW-0472">Membrane</keyword>
<accession>G0S9F6</accession>
<dbReference type="eggNOG" id="ENOG502QTV4">
    <property type="taxonomic scope" value="Eukaryota"/>
</dbReference>
<organism evidence="4">
    <name type="scientific">Chaetomium thermophilum (strain DSM 1495 / CBS 144.50 / IMI 039719)</name>
    <name type="common">Thermochaetoides thermophila</name>
    <dbReference type="NCBI Taxonomy" id="759272"/>
    <lineage>
        <taxon>Eukaryota</taxon>
        <taxon>Fungi</taxon>
        <taxon>Dikarya</taxon>
        <taxon>Ascomycota</taxon>
        <taxon>Pezizomycotina</taxon>
        <taxon>Sordariomycetes</taxon>
        <taxon>Sordariomycetidae</taxon>
        <taxon>Sordariales</taxon>
        <taxon>Chaetomiaceae</taxon>
        <taxon>Thermochaetoides</taxon>
    </lineage>
</organism>
<feature type="transmembrane region" description="Helical" evidence="2">
    <location>
        <begin position="77"/>
        <end position="97"/>
    </location>
</feature>
<dbReference type="PRINTS" id="PR00250">
    <property type="entry name" value="GPCRSTE2"/>
</dbReference>
<dbReference type="GO" id="GO:0004932">
    <property type="term" value="F:mating-type factor pheromone receptor activity"/>
    <property type="evidence" value="ECO:0007669"/>
    <property type="project" value="InterPro"/>
</dbReference>
<evidence type="ECO:0000256" key="2">
    <source>
        <dbReference type="SAM" id="Phobius"/>
    </source>
</evidence>
<dbReference type="KEGG" id="cthr:CTHT_0045710"/>
<dbReference type="HOGENOM" id="CLU_311685_0_0_1"/>
<feature type="compositionally biased region" description="Low complexity" evidence="1">
    <location>
        <begin position="474"/>
        <end position="487"/>
    </location>
</feature>
<keyword evidence="2" id="KW-1133">Transmembrane helix</keyword>
<dbReference type="Gene3D" id="1.10.287.920">
    <property type="entry name" value="Pheromone alpha factor receptor"/>
    <property type="match status" value="1"/>
</dbReference>
<feature type="transmembrane region" description="Helical" evidence="2">
    <location>
        <begin position="46"/>
        <end position="65"/>
    </location>
</feature>
<feature type="transmembrane region" description="Helical" evidence="2">
    <location>
        <begin position="155"/>
        <end position="181"/>
    </location>
</feature>